<keyword evidence="4" id="KW-0862">Zinc</keyword>
<feature type="domain" description="C2H2-type" evidence="6">
    <location>
        <begin position="118"/>
        <end position="145"/>
    </location>
</feature>
<evidence type="ECO:0000256" key="4">
    <source>
        <dbReference type="ARBA" id="ARBA00022833"/>
    </source>
</evidence>
<gene>
    <name evidence="8" type="ORF">D910_05775</name>
    <name evidence="7" type="ORF">YQE_06859</name>
</gene>
<evidence type="ECO:0000259" key="6">
    <source>
        <dbReference type="PROSITE" id="PS50157"/>
    </source>
</evidence>
<reference evidence="7 9" key="1">
    <citation type="journal article" date="2013" name="Genome Biol.">
        <title>Draft genome of the mountain pine beetle, Dendroctonus ponderosae Hopkins, a major forest pest.</title>
        <authorList>
            <person name="Keeling C.I."/>
            <person name="Yuen M.M."/>
            <person name="Liao N.Y."/>
            <person name="Docking T.R."/>
            <person name="Chan S.K."/>
            <person name="Taylor G.A."/>
            <person name="Palmquist D.L."/>
            <person name="Jackman S.D."/>
            <person name="Nguyen A."/>
            <person name="Li M."/>
            <person name="Henderson H."/>
            <person name="Janes J.K."/>
            <person name="Zhao Y."/>
            <person name="Pandoh P."/>
            <person name="Moore R."/>
            <person name="Sperling F.A."/>
            <person name="Huber D.P."/>
            <person name="Birol I."/>
            <person name="Jones S.J."/>
            <person name="Bohlmann J."/>
        </authorList>
    </citation>
    <scope>NUCLEOTIDE SEQUENCE</scope>
</reference>
<evidence type="ECO:0000313" key="9">
    <source>
        <dbReference type="Proteomes" id="UP000030742"/>
    </source>
</evidence>
<feature type="non-terminal residue" evidence="7">
    <location>
        <position position="1"/>
    </location>
</feature>
<evidence type="ECO:0000313" key="7">
    <source>
        <dbReference type="EMBL" id="ENN76601.1"/>
    </source>
</evidence>
<evidence type="ECO:0000256" key="3">
    <source>
        <dbReference type="ARBA" id="ARBA00022771"/>
    </source>
</evidence>
<dbReference type="Proteomes" id="UP000030742">
    <property type="component" value="Unassembled WGS sequence"/>
</dbReference>
<evidence type="ECO:0000256" key="1">
    <source>
        <dbReference type="ARBA" id="ARBA00022723"/>
    </source>
</evidence>
<dbReference type="AlphaFoldDB" id="N6U7J8"/>
<dbReference type="OrthoDB" id="6077919at2759"/>
<sequence>MSKKVLLNHCHVVKTPKTEIAELKSEPADEFIEEETQEELCSEDQDDIEYQKRLIIENETTVYRCQDCNEVFQKFHQYKFHRAQHSIERRTCKICHLLCQGVTKLNEHMFVHTGEKPFKCDKCKKGFTSANTLKCHMECHRLEFNFKCETCGKTFKTKRSLRGHMDTHAKKVKDFTCMFCKEEFQVASEYRRHILQHGAQPPEPKCNICHKYHTQLRTHLSSHTELRFPCQYCNKIFSTMTKIRKHINRSHVINECEFCKKVLYRVSRREPPRSISGKL</sequence>
<dbReference type="Pfam" id="PF00096">
    <property type="entry name" value="zf-C2H2"/>
    <property type="match status" value="2"/>
</dbReference>
<feature type="domain" description="C2H2-type" evidence="6">
    <location>
        <begin position="146"/>
        <end position="173"/>
    </location>
</feature>
<dbReference type="SMART" id="SM00355">
    <property type="entry name" value="ZnF_C2H2"/>
    <property type="match status" value="7"/>
</dbReference>
<dbReference type="OMA" id="HVINECE"/>
<dbReference type="InterPro" id="IPR013087">
    <property type="entry name" value="Znf_C2H2_type"/>
</dbReference>
<dbReference type="GO" id="GO:0048598">
    <property type="term" value="P:embryonic morphogenesis"/>
    <property type="evidence" value="ECO:0007669"/>
    <property type="project" value="UniProtKB-ARBA"/>
</dbReference>
<evidence type="ECO:0000256" key="5">
    <source>
        <dbReference type="PROSITE-ProRule" id="PRU00042"/>
    </source>
</evidence>
<evidence type="ECO:0000256" key="2">
    <source>
        <dbReference type="ARBA" id="ARBA00022737"/>
    </source>
</evidence>
<organism evidence="7">
    <name type="scientific">Dendroctonus ponderosae</name>
    <name type="common">Mountain pine beetle</name>
    <dbReference type="NCBI Taxonomy" id="77166"/>
    <lineage>
        <taxon>Eukaryota</taxon>
        <taxon>Metazoa</taxon>
        <taxon>Ecdysozoa</taxon>
        <taxon>Arthropoda</taxon>
        <taxon>Hexapoda</taxon>
        <taxon>Insecta</taxon>
        <taxon>Pterygota</taxon>
        <taxon>Neoptera</taxon>
        <taxon>Endopterygota</taxon>
        <taxon>Coleoptera</taxon>
        <taxon>Polyphaga</taxon>
        <taxon>Cucujiformia</taxon>
        <taxon>Curculionidae</taxon>
        <taxon>Scolytinae</taxon>
        <taxon>Dendroctonus</taxon>
    </lineage>
</organism>
<keyword evidence="2" id="KW-0677">Repeat</keyword>
<keyword evidence="3 5" id="KW-0863">Zinc-finger</keyword>
<feature type="domain" description="C2H2-type" evidence="6">
    <location>
        <begin position="228"/>
        <end position="251"/>
    </location>
</feature>
<dbReference type="PROSITE" id="PS00028">
    <property type="entry name" value="ZINC_FINGER_C2H2_1"/>
    <property type="match status" value="6"/>
</dbReference>
<dbReference type="EMBL" id="KB632061">
    <property type="protein sequence ID" value="ERL88389.1"/>
    <property type="molecule type" value="Genomic_DNA"/>
</dbReference>
<accession>N6U7J8</accession>
<dbReference type="FunFam" id="3.30.160.60:FF:000624">
    <property type="entry name" value="zinc finger protein 697"/>
    <property type="match status" value="1"/>
</dbReference>
<name>N6U7J8_DENPD</name>
<dbReference type="EMBL" id="KB740972">
    <property type="protein sequence ID" value="ENN76601.1"/>
    <property type="molecule type" value="Genomic_DNA"/>
</dbReference>
<protein>
    <recommendedName>
        <fullName evidence="6">C2H2-type domain-containing protein</fullName>
    </recommendedName>
</protein>
<dbReference type="Gene3D" id="3.30.160.60">
    <property type="entry name" value="Classic Zinc Finger"/>
    <property type="match status" value="4"/>
</dbReference>
<feature type="domain" description="C2H2-type" evidence="6">
    <location>
        <begin position="90"/>
        <end position="117"/>
    </location>
</feature>
<dbReference type="PROSITE" id="PS50157">
    <property type="entry name" value="ZINC_FINGER_C2H2_2"/>
    <property type="match status" value="6"/>
</dbReference>
<dbReference type="InterPro" id="IPR036236">
    <property type="entry name" value="Znf_C2H2_sf"/>
</dbReference>
<dbReference type="GO" id="GO:0008270">
    <property type="term" value="F:zinc ion binding"/>
    <property type="evidence" value="ECO:0007669"/>
    <property type="project" value="UniProtKB-KW"/>
</dbReference>
<dbReference type="STRING" id="77166.N6U7J8"/>
<dbReference type="HOGENOM" id="CLU_998413_0_0_1"/>
<dbReference type="FunFam" id="3.30.160.60:FF:000100">
    <property type="entry name" value="Zinc finger 45-like"/>
    <property type="match status" value="1"/>
</dbReference>
<proteinExistence type="predicted"/>
<dbReference type="SUPFAM" id="SSF57667">
    <property type="entry name" value="beta-beta-alpha zinc fingers"/>
    <property type="match status" value="2"/>
</dbReference>
<feature type="domain" description="C2H2-type" evidence="6">
    <location>
        <begin position="63"/>
        <end position="90"/>
    </location>
</feature>
<dbReference type="PANTHER" id="PTHR24409">
    <property type="entry name" value="ZINC FINGER PROTEIN 142"/>
    <property type="match status" value="1"/>
</dbReference>
<keyword evidence="1" id="KW-0479">Metal-binding</keyword>
<feature type="domain" description="C2H2-type" evidence="6">
    <location>
        <begin position="175"/>
        <end position="202"/>
    </location>
</feature>
<evidence type="ECO:0000313" key="8">
    <source>
        <dbReference type="EMBL" id="ERL88389.1"/>
    </source>
</evidence>